<dbReference type="GO" id="GO:0071973">
    <property type="term" value="P:bacterial-type flagellum-dependent cell motility"/>
    <property type="evidence" value="ECO:0007669"/>
    <property type="project" value="TreeGrafter"/>
</dbReference>
<evidence type="ECO:0000256" key="5">
    <source>
        <dbReference type="ARBA" id="ARBA00023186"/>
    </source>
</evidence>
<evidence type="ECO:0000313" key="7">
    <source>
        <dbReference type="EMBL" id="SIN69510.1"/>
    </source>
</evidence>
<dbReference type="OrthoDB" id="1524959at2"/>
<dbReference type="InterPro" id="IPR036584">
    <property type="entry name" value="FliS_sf"/>
</dbReference>
<evidence type="ECO:0000313" key="8">
    <source>
        <dbReference type="Proteomes" id="UP000198461"/>
    </source>
</evidence>
<keyword evidence="3" id="KW-0963">Cytoplasm</keyword>
<dbReference type="AlphaFoldDB" id="A0A1N6DFC5"/>
<comment type="similarity">
    <text evidence="2">Belongs to the FliS family.</text>
</comment>
<dbReference type="PANTHER" id="PTHR34773:SF1">
    <property type="entry name" value="FLAGELLAR SECRETION CHAPERONE FLIS"/>
    <property type="match status" value="1"/>
</dbReference>
<keyword evidence="7" id="KW-0966">Cell projection</keyword>
<name>A0A1N6DFC5_9GAMM</name>
<evidence type="ECO:0000256" key="4">
    <source>
        <dbReference type="ARBA" id="ARBA00022795"/>
    </source>
</evidence>
<keyword evidence="4" id="KW-1005">Bacterial flagellum biogenesis</keyword>
<evidence type="ECO:0000256" key="2">
    <source>
        <dbReference type="ARBA" id="ARBA00008787"/>
    </source>
</evidence>
<reference evidence="7 8" key="1">
    <citation type="submission" date="2016-11" db="EMBL/GenBank/DDBJ databases">
        <authorList>
            <person name="Jaros S."/>
            <person name="Januszkiewicz K."/>
            <person name="Wedrychowicz H."/>
        </authorList>
    </citation>
    <scope>NUCLEOTIDE SEQUENCE [LARGE SCALE GENOMIC DNA]</scope>
    <source>
        <strain evidence="7 8">DSM 17737</strain>
    </source>
</reference>
<dbReference type="Pfam" id="PF02561">
    <property type="entry name" value="FliS"/>
    <property type="match status" value="1"/>
</dbReference>
<feature type="region of interest" description="Disordered" evidence="6">
    <location>
        <begin position="1"/>
        <end position="20"/>
    </location>
</feature>
<dbReference type="GO" id="GO:0005829">
    <property type="term" value="C:cytosol"/>
    <property type="evidence" value="ECO:0007669"/>
    <property type="project" value="UniProtKB-SubCell"/>
</dbReference>
<protein>
    <submittedName>
        <fullName evidence="7">Flagellar protein FliS</fullName>
    </submittedName>
</protein>
<dbReference type="Gene3D" id="1.20.120.340">
    <property type="entry name" value="Flagellar protein FliS"/>
    <property type="match status" value="1"/>
</dbReference>
<dbReference type="EMBL" id="FSRE01000001">
    <property type="protein sequence ID" value="SIN69510.1"/>
    <property type="molecule type" value="Genomic_DNA"/>
</dbReference>
<dbReference type="Proteomes" id="UP000198461">
    <property type="component" value="Unassembled WGS sequence"/>
</dbReference>
<keyword evidence="5" id="KW-0143">Chaperone</keyword>
<dbReference type="PANTHER" id="PTHR34773">
    <property type="entry name" value="FLAGELLAR SECRETION CHAPERONE FLIS"/>
    <property type="match status" value="1"/>
</dbReference>
<proteinExistence type="inferred from homology"/>
<comment type="subcellular location">
    <subcellularLocation>
        <location evidence="1">Cytoplasm</location>
        <location evidence="1">Cytosol</location>
    </subcellularLocation>
</comment>
<evidence type="ECO:0000256" key="6">
    <source>
        <dbReference type="SAM" id="MobiDB-lite"/>
    </source>
</evidence>
<evidence type="ECO:0000256" key="3">
    <source>
        <dbReference type="ARBA" id="ARBA00022490"/>
    </source>
</evidence>
<dbReference type="STRING" id="364032.SAMN05443662_0103"/>
<feature type="compositionally biased region" description="Polar residues" evidence="6">
    <location>
        <begin position="1"/>
        <end position="11"/>
    </location>
</feature>
<keyword evidence="8" id="KW-1185">Reference proteome</keyword>
<accession>A0A1N6DFC5</accession>
<organism evidence="7 8">
    <name type="scientific">Sulfurivirga caldicuralii</name>
    <dbReference type="NCBI Taxonomy" id="364032"/>
    <lineage>
        <taxon>Bacteria</taxon>
        <taxon>Pseudomonadati</taxon>
        <taxon>Pseudomonadota</taxon>
        <taxon>Gammaproteobacteria</taxon>
        <taxon>Thiotrichales</taxon>
        <taxon>Piscirickettsiaceae</taxon>
        <taxon>Sulfurivirga</taxon>
    </lineage>
</organism>
<gene>
    <name evidence="7" type="ORF">SAMN05443662_0103</name>
</gene>
<dbReference type="SUPFAM" id="SSF101116">
    <property type="entry name" value="Flagellar export chaperone FliS"/>
    <property type="match status" value="1"/>
</dbReference>
<evidence type="ECO:0000256" key="1">
    <source>
        <dbReference type="ARBA" id="ARBA00004514"/>
    </source>
</evidence>
<dbReference type="CDD" id="cd16098">
    <property type="entry name" value="FliS"/>
    <property type="match status" value="1"/>
</dbReference>
<sequence length="147" mass="16716">MTHATTCPNADTQEKPLLKPYARDPQVENHLAENPRHTVMLLLQGAVDKAGLAKVCHQSGAWVEKGFHLGRLTTIVDALRDRLQFTQDTPLAYDLEELYKYVDQCVQEAVYEKDTFYLDAALEILTELRDAWVEMLVSVGELQLDEQ</sequence>
<keyword evidence="7" id="KW-0282">Flagellum</keyword>
<dbReference type="GO" id="GO:0044780">
    <property type="term" value="P:bacterial-type flagellum assembly"/>
    <property type="evidence" value="ECO:0007669"/>
    <property type="project" value="InterPro"/>
</dbReference>
<keyword evidence="7" id="KW-0969">Cilium</keyword>
<dbReference type="RefSeq" id="WP_074200453.1">
    <property type="nucleotide sequence ID" value="NZ_FSRE01000001.1"/>
</dbReference>
<dbReference type="InterPro" id="IPR003713">
    <property type="entry name" value="FliS"/>
</dbReference>